<feature type="domain" description="STAS" evidence="3">
    <location>
        <begin position="1"/>
        <end position="109"/>
    </location>
</feature>
<dbReference type="Pfam" id="PF01740">
    <property type="entry name" value="STAS"/>
    <property type="match status" value="1"/>
</dbReference>
<dbReference type="SUPFAM" id="SSF52091">
    <property type="entry name" value="SpoIIaa-like"/>
    <property type="match status" value="1"/>
</dbReference>
<dbReference type="InterPro" id="IPR002645">
    <property type="entry name" value="STAS_dom"/>
</dbReference>
<evidence type="ECO:0000313" key="5">
    <source>
        <dbReference type="Proteomes" id="UP000632222"/>
    </source>
</evidence>
<dbReference type="InterPro" id="IPR003658">
    <property type="entry name" value="Anti-sigma_ant"/>
</dbReference>
<dbReference type="PANTHER" id="PTHR33495">
    <property type="entry name" value="ANTI-SIGMA FACTOR ANTAGONIST TM_1081-RELATED-RELATED"/>
    <property type="match status" value="1"/>
</dbReference>
<keyword evidence="5" id="KW-1185">Reference proteome</keyword>
<evidence type="ECO:0000259" key="3">
    <source>
        <dbReference type="PROSITE" id="PS50801"/>
    </source>
</evidence>
<proteinExistence type="inferred from homology"/>
<dbReference type="RefSeq" id="WP_189006666.1">
    <property type="nucleotide sequence ID" value="NZ_BMOD01000024.1"/>
</dbReference>
<dbReference type="Gene3D" id="3.30.750.24">
    <property type="entry name" value="STAS domain"/>
    <property type="match status" value="1"/>
</dbReference>
<dbReference type="NCBIfam" id="TIGR00377">
    <property type="entry name" value="ant_ant_sig"/>
    <property type="match status" value="1"/>
</dbReference>
<organism evidence="4 5">
    <name type="scientific">Deinococcus roseus</name>
    <dbReference type="NCBI Taxonomy" id="392414"/>
    <lineage>
        <taxon>Bacteria</taxon>
        <taxon>Thermotogati</taxon>
        <taxon>Deinococcota</taxon>
        <taxon>Deinococci</taxon>
        <taxon>Deinococcales</taxon>
        <taxon>Deinococcaceae</taxon>
        <taxon>Deinococcus</taxon>
    </lineage>
</organism>
<comment type="similarity">
    <text evidence="1 2">Belongs to the anti-sigma-factor antagonist family.</text>
</comment>
<gene>
    <name evidence="4" type="primary">btrV</name>
    <name evidence="4" type="ORF">GCM10008938_42630</name>
</gene>
<name>A0ABQ2DBA1_9DEIO</name>
<dbReference type="PANTHER" id="PTHR33495:SF14">
    <property type="entry name" value="ANTI-SIGMA FACTOR ANTAGONIST"/>
    <property type="match status" value="1"/>
</dbReference>
<sequence length="110" mass="11555">MEISSSTVDGVVVAQIIGDIDGKTAPIVQQKVVSLIPDGGKILLDMGQVEYMSSAGLRMLLLVYRQAQSKGSKIALSGLSEDIADTMSATGFLDYFVTSTTVEEGLQALA</sequence>
<dbReference type="Proteomes" id="UP000632222">
    <property type="component" value="Unassembled WGS sequence"/>
</dbReference>
<evidence type="ECO:0000256" key="2">
    <source>
        <dbReference type="RuleBase" id="RU003749"/>
    </source>
</evidence>
<evidence type="ECO:0000313" key="4">
    <source>
        <dbReference type="EMBL" id="GGJ52078.1"/>
    </source>
</evidence>
<dbReference type="CDD" id="cd07043">
    <property type="entry name" value="STAS_anti-anti-sigma_factors"/>
    <property type="match status" value="1"/>
</dbReference>
<dbReference type="InterPro" id="IPR036513">
    <property type="entry name" value="STAS_dom_sf"/>
</dbReference>
<dbReference type="PROSITE" id="PS50801">
    <property type="entry name" value="STAS"/>
    <property type="match status" value="1"/>
</dbReference>
<accession>A0ABQ2DBA1</accession>
<comment type="caution">
    <text evidence="4">The sequence shown here is derived from an EMBL/GenBank/DDBJ whole genome shotgun (WGS) entry which is preliminary data.</text>
</comment>
<dbReference type="EMBL" id="BMOD01000024">
    <property type="protein sequence ID" value="GGJ52078.1"/>
    <property type="molecule type" value="Genomic_DNA"/>
</dbReference>
<reference evidence="5" key="1">
    <citation type="journal article" date="2019" name="Int. J. Syst. Evol. Microbiol.">
        <title>The Global Catalogue of Microorganisms (GCM) 10K type strain sequencing project: providing services to taxonomists for standard genome sequencing and annotation.</title>
        <authorList>
            <consortium name="The Broad Institute Genomics Platform"/>
            <consortium name="The Broad Institute Genome Sequencing Center for Infectious Disease"/>
            <person name="Wu L."/>
            <person name="Ma J."/>
        </authorList>
    </citation>
    <scope>NUCLEOTIDE SEQUENCE [LARGE SCALE GENOMIC DNA]</scope>
    <source>
        <strain evidence="5">JCM 14370</strain>
    </source>
</reference>
<protein>
    <recommendedName>
        <fullName evidence="2">Anti-sigma factor antagonist</fullName>
    </recommendedName>
</protein>
<evidence type="ECO:0000256" key="1">
    <source>
        <dbReference type="ARBA" id="ARBA00009013"/>
    </source>
</evidence>